<dbReference type="PANTHER" id="PTHR45642:SF110">
    <property type="entry name" value="OS02G0101400 PROTEIN"/>
    <property type="match status" value="1"/>
</dbReference>
<dbReference type="InterPro" id="IPR050592">
    <property type="entry name" value="GDSL_lipolytic_enzyme"/>
</dbReference>
<dbReference type="Gene3D" id="3.40.50.1110">
    <property type="entry name" value="SGNH hydrolase"/>
    <property type="match status" value="1"/>
</dbReference>
<dbReference type="EMBL" id="LR862140">
    <property type="protein sequence ID" value="CAD1820474.1"/>
    <property type="molecule type" value="Genomic_DNA"/>
</dbReference>
<sequence>MFEEYKERLRTLVGEEKAASIIAESLLQILDAKQFTNCPGLGQTRCADGRCCRIASVGCVPAQRTLAGGIHRKCAHQSNELAQKYNRELREEVNRLMAKLQGTKIIYLDIYSDLRNPKRVAAEQEYWRLECFVIV</sequence>
<evidence type="ECO:0008006" key="3">
    <source>
        <dbReference type="Google" id="ProtNLM"/>
    </source>
</evidence>
<gene>
    <name evidence="2" type="ORF">CB5_LOCUS3685</name>
</gene>
<accession>A0A6V7NQ59</accession>
<name>A0A6V7NQ59_ANACO</name>
<reference evidence="2" key="1">
    <citation type="submission" date="2020-07" db="EMBL/GenBank/DDBJ databases">
        <authorList>
            <person name="Lin J."/>
        </authorList>
    </citation>
    <scope>NUCLEOTIDE SEQUENCE</scope>
</reference>
<feature type="coiled-coil region" evidence="1">
    <location>
        <begin position="75"/>
        <end position="106"/>
    </location>
</feature>
<organism evidence="2">
    <name type="scientific">Ananas comosus var. bracteatus</name>
    <name type="common">red pineapple</name>
    <dbReference type="NCBI Taxonomy" id="296719"/>
    <lineage>
        <taxon>Eukaryota</taxon>
        <taxon>Viridiplantae</taxon>
        <taxon>Streptophyta</taxon>
        <taxon>Embryophyta</taxon>
        <taxon>Tracheophyta</taxon>
        <taxon>Spermatophyta</taxon>
        <taxon>Magnoliopsida</taxon>
        <taxon>Liliopsida</taxon>
        <taxon>Poales</taxon>
        <taxon>Bromeliaceae</taxon>
        <taxon>Bromelioideae</taxon>
        <taxon>Ananas</taxon>
    </lineage>
</organism>
<dbReference type="PANTHER" id="PTHR45642">
    <property type="entry name" value="GDSL ESTERASE/LIPASE EXL3"/>
    <property type="match status" value="1"/>
</dbReference>
<protein>
    <recommendedName>
        <fullName evidence="3">GDSL esterase/lipase</fullName>
    </recommendedName>
</protein>
<evidence type="ECO:0000313" key="2">
    <source>
        <dbReference type="EMBL" id="CAD1820474.1"/>
    </source>
</evidence>
<evidence type="ECO:0000256" key="1">
    <source>
        <dbReference type="SAM" id="Coils"/>
    </source>
</evidence>
<proteinExistence type="predicted"/>
<keyword evidence="1" id="KW-0175">Coiled coil</keyword>
<dbReference type="AlphaFoldDB" id="A0A6V7NQ59"/>
<dbReference type="InterPro" id="IPR036514">
    <property type="entry name" value="SGNH_hydro_sf"/>
</dbReference>